<evidence type="ECO:0000313" key="1">
    <source>
        <dbReference type="EMBL" id="TDZ54002.1"/>
    </source>
</evidence>
<gene>
    <name evidence="1" type="ORF">C8034_v006043</name>
</gene>
<sequence>MNINLIKVINNYKNYNYLYKNLKELVLYKSNFTILSSLLKIIITIFNFNISLEDKAISRTKNNKIKIIKKNLILKSRIFKDNSKYFKYILEVAY</sequence>
<dbReference type="Proteomes" id="UP000295604">
    <property type="component" value="Unassembled WGS sequence"/>
</dbReference>
<evidence type="ECO:0000313" key="2">
    <source>
        <dbReference type="Proteomes" id="UP000295604"/>
    </source>
</evidence>
<keyword evidence="2" id="KW-1185">Reference proteome</keyword>
<accession>A0A4R8RC33</accession>
<protein>
    <submittedName>
        <fullName evidence="1">Uncharacterized protein</fullName>
    </submittedName>
</protein>
<organism evidence="1 2">
    <name type="scientific">Colletotrichum sidae</name>
    <dbReference type="NCBI Taxonomy" id="1347389"/>
    <lineage>
        <taxon>Eukaryota</taxon>
        <taxon>Fungi</taxon>
        <taxon>Dikarya</taxon>
        <taxon>Ascomycota</taxon>
        <taxon>Pezizomycotina</taxon>
        <taxon>Sordariomycetes</taxon>
        <taxon>Hypocreomycetidae</taxon>
        <taxon>Glomerellales</taxon>
        <taxon>Glomerellaceae</taxon>
        <taxon>Colletotrichum</taxon>
        <taxon>Colletotrichum orbiculare species complex</taxon>
    </lineage>
</organism>
<reference evidence="1 2" key="1">
    <citation type="submission" date="2018-11" db="EMBL/GenBank/DDBJ databases">
        <title>Genome sequence and assembly of Colletotrichum sidae.</title>
        <authorList>
            <person name="Gan P."/>
            <person name="Shirasu K."/>
        </authorList>
    </citation>
    <scope>NUCLEOTIDE SEQUENCE [LARGE SCALE GENOMIC DNA]</scope>
    <source>
        <strain evidence="1 2">CBS 518.97</strain>
    </source>
</reference>
<comment type="caution">
    <text evidence="1">The sequence shown here is derived from an EMBL/GenBank/DDBJ whole genome shotgun (WGS) entry which is preliminary data.</text>
</comment>
<dbReference type="EMBL" id="QAPF01002659">
    <property type="protein sequence ID" value="TDZ54002.1"/>
    <property type="molecule type" value="Genomic_DNA"/>
</dbReference>
<name>A0A4R8RC33_9PEZI</name>
<dbReference type="AlphaFoldDB" id="A0A4R8RC33"/>
<proteinExistence type="predicted"/>